<dbReference type="FunFam" id="3.40.50.720:FF:000321">
    <property type="entry name" value="Chloroplast stem-loop binding protein of 41 kDa a, chloroplastic"/>
    <property type="match status" value="1"/>
</dbReference>
<dbReference type="Proteomes" id="UP000077202">
    <property type="component" value="Unassembled WGS sequence"/>
</dbReference>
<dbReference type="GO" id="GO:0005996">
    <property type="term" value="P:monosaccharide metabolic process"/>
    <property type="evidence" value="ECO:0007669"/>
    <property type="project" value="TreeGrafter"/>
</dbReference>
<dbReference type="GO" id="GO:0005829">
    <property type="term" value="C:cytosol"/>
    <property type="evidence" value="ECO:0007669"/>
    <property type="project" value="TreeGrafter"/>
</dbReference>
<dbReference type="AlphaFoldDB" id="A0A176VVE5"/>
<proteinExistence type="predicted"/>
<protein>
    <recommendedName>
        <fullName evidence="1">NAD-dependent epimerase/dehydratase domain-containing protein</fullName>
    </recommendedName>
</protein>
<dbReference type="EMBL" id="LVLJ01002763">
    <property type="protein sequence ID" value="OAE23846.1"/>
    <property type="molecule type" value="Genomic_DNA"/>
</dbReference>
<dbReference type="Pfam" id="PF01370">
    <property type="entry name" value="Epimerase"/>
    <property type="match status" value="1"/>
</dbReference>
<reference evidence="2" key="1">
    <citation type="submission" date="2016-03" db="EMBL/GenBank/DDBJ databases">
        <title>Mechanisms controlling the formation of the plant cell surface in tip-growing cells are functionally conserved among land plants.</title>
        <authorList>
            <person name="Honkanen S."/>
            <person name="Jones V.A."/>
            <person name="Morieri G."/>
            <person name="Champion C."/>
            <person name="Hetherington A.J."/>
            <person name="Kelly S."/>
            <person name="Saint-Marcoux D."/>
            <person name="Proust H."/>
            <person name="Prescott H."/>
            <person name="Dolan L."/>
        </authorList>
    </citation>
    <scope>NUCLEOTIDE SEQUENCE [LARGE SCALE GENOMIC DNA]</scope>
    <source>
        <tissue evidence="2">Whole gametophyte</tissue>
    </source>
</reference>
<feature type="domain" description="NAD-dependent epimerase/dehydratase" evidence="1">
    <location>
        <begin position="232"/>
        <end position="361"/>
    </location>
</feature>
<evidence type="ECO:0000259" key="1">
    <source>
        <dbReference type="Pfam" id="PF01370"/>
    </source>
</evidence>
<sequence length="468" mass="50811">MATIQAAACSNVGQFSCSSAATPRSSASGVVSWLCPSAKFSTELRLSSVSSFSQATSALQNSWLVKQSRREVVLPGKVAAARAAAGGEKNVLIVNTNSGGHAVIGFYFAKDLRAAGYGVTILTLGEEASDKMKKPPFSRFSHVEKDHSPSIRNDTFAKRRQLGHRYGYLEESKKKAWIWIARRNAEQSGHGDTQELKELGVQTVWGSNTDIGAAVGSAKFEIVLDNNGKDMDAVKPVADWAKSSGAEQFLFISSAGIYKTTDEPPSVEGDAVKSAGHAEVEKYISELGFSSWASFRPQYMTGSGNNKDCEEWFFDRIVRGRPILVPQPGLQLSNVAHVSDLSSMLTLAVQKPEAANGQIFNAVSDRAVTLAGFARICAKAAGKEVEIITYDPKAAGVDAKKAFPFRTVHFYAEPRAAKELLGWTSKTNLPEDLKERYAEYIKIGRDKKDIKFELDDKILAAVKQPVTV</sequence>
<dbReference type="Gene3D" id="3.40.50.720">
    <property type="entry name" value="NAD(P)-binding Rossmann-like Domain"/>
    <property type="match status" value="1"/>
</dbReference>
<dbReference type="PANTHER" id="PTHR43725:SF6">
    <property type="entry name" value="CHLOROPLAST STEM-LOOP BINDING PROTEIN OF 41 KDA A, CHLOROPLASTIC"/>
    <property type="match status" value="1"/>
</dbReference>
<keyword evidence="3" id="KW-1185">Reference proteome</keyword>
<dbReference type="PANTHER" id="PTHR43725">
    <property type="entry name" value="UDP-GLUCOSE 4-EPIMERASE"/>
    <property type="match status" value="1"/>
</dbReference>
<accession>A0A176VVE5</accession>
<gene>
    <name evidence="2" type="ORF">AXG93_369s1400</name>
</gene>
<dbReference type="SUPFAM" id="SSF51735">
    <property type="entry name" value="NAD(P)-binding Rossmann-fold domains"/>
    <property type="match status" value="1"/>
</dbReference>
<evidence type="ECO:0000313" key="3">
    <source>
        <dbReference type="Proteomes" id="UP000077202"/>
    </source>
</evidence>
<comment type="caution">
    <text evidence="2">The sequence shown here is derived from an EMBL/GenBank/DDBJ whole genome shotgun (WGS) entry which is preliminary data.</text>
</comment>
<organism evidence="2 3">
    <name type="scientific">Marchantia polymorpha subsp. ruderalis</name>
    <dbReference type="NCBI Taxonomy" id="1480154"/>
    <lineage>
        <taxon>Eukaryota</taxon>
        <taxon>Viridiplantae</taxon>
        <taxon>Streptophyta</taxon>
        <taxon>Embryophyta</taxon>
        <taxon>Marchantiophyta</taxon>
        <taxon>Marchantiopsida</taxon>
        <taxon>Marchantiidae</taxon>
        <taxon>Marchantiales</taxon>
        <taxon>Marchantiaceae</taxon>
        <taxon>Marchantia</taxon>
    </lineage>
</organism>
<name>A0A176VVE5_MARPO</name>
<dbReference type="InterPro" id="IPR036291">
    <property type="entry name" value="NAD(P)-bd_dom_sf"/>
</dbReference>
<dbReference type="InterPro" id="IPR001509">
    <property type="entry name" value="Epimerase_deHydtase"/>
</dbReference>
<dbReference type="GO" id="GO:0003978">
    <property type="term" value="F:UDP-glucose 4-epimerase activity"/>
    <property type="evidence" value="ECO:0007669"/>
    <property type="project" value="TreeGrafter"/>
</dbReference>
<evidence type="ECO:0000313" key="2">
    <source>
        <dbReference type="EMBL" id="OAE23846.1"/>
    </source>
</evidence>